<dbReference type="EMBL" id="KN834156">
    <property type="protein sequence ID" value="KIK11788.1"/>
    <property type="molecule type" value="Genomic_DNA"/>
</dbReference>
<gene>
    <name evidence="1" type="ORF">PISMIDRAFT_690033</name>
</gene>
<dbReference type="STRING" id="765257.A0A0C9YV55"/>
<keyword evidence="2" id="KW-1185">Reference proteome</keyword>
<reference evidence="2" key="2">
    <citation type="submission" date="2015-01" db="EMBL/GenBank/DDBJ databases">
        <title>Evolutionary Origins and Diversification of the Mycorrhizal Mutualists.</title>
        <authorList>
            <consortium name="DOE Joint Genome Institute"/>
            <consortium name="Mycorrhizal Genomics Consortium"/>
            <person name="Kohler A."/>
            <person name="Kuo A."/>
            <person name="Nagy L.G."/>
            <person name="Floudas D."/>
            <person name="Copeland A."/>
            <person name="Barry K.W."/>
            <person name="Cichocki N."/>
            <person name="Veneault-Fourrey C."/>
            <person name="LaButti K."/>
            <person name="Lindquist E.A."/>
            <person name="Lipzen A."/>
            <person name="Lundell T."/>
            <person name="Morin E."/>
            <person name="Murat C."/>
            <person name="Riley R."/>
            <person name="Ohm R."/>
            <person name="Sun H."/>
            <person name="Tunlid A."/>
            <person name="Henrissat B."/>
            <person name="Grigoriev I.V."/>
            <person name="Hibbett D.S."/>
            <person name="Martin F."/>
        </authorList>
    </citation>
    <scope>NUCLEOTIDE SEQUENCE [LARGE SCALE GENOMIC DNA]</scope>
    <source>
        <strain evidence="2">441</strain>
    </source>
</reference>
<dbReference type="AlphaFoldDB" id="A0A0C9YV55"/>
<protein>
    <submittedName>
        <fullName evidence="1">Uncharacterized protein</fullName>
    </submittedName>
</protein>
<reference evidence="1 2" key="1">
    <citation type="submission" date="2014-04" db="EMBL/GenBank/DDBJ databases">
        <authorList>
            <consortium name="DOE Joint Genome Institute"/>
            <person name="Kuo A."/>
            <person name="Kohler A."/>
            <person name="Costa M.D."/>
            <person name="Nagy L.G."/>
            <person name="Floudas D."/>
            <person name="Copeland A."/>
            <person name="Barry K.W."/>
            <person name="Cichocki N."/>
            <person name="Veneault-Fourrey C."/>
            <person name="LaButti K."/>
            <person name="Lindquist E.A."/>
            <person name="Lipzen A."/>
            <person name="Lundell T."/>
            <person name="Morin E."/>
            <person name="Murat C."/>
            <person name="Sun H."/>
            <person name="Tunlid A."/>
            <person name="Henrissat B."/>
            <person name="Grigoriev I.V."/>
            <person name="Hibbett D.S."/>
            <person name="Martin F."/>
            <person name="Nordberg H.P."/>
            <person name="Cantor M.N."/>
            <person name="Hua S.X."/>
        </authorList>
    </citation>
    <scope>NUCLEOTIDE SEQUENCE [LARGE SCALE GENOMIC DNA]</scope>
    <source>
        <strain evidence="1 2">441</strain>
    </source>
</reference>
<dbReference type="Proteomes" id="UP000054018">
    <property type="component" value="Unassembled WGS sequence"/>
</dbReference>
<evidence type="ECO:0000313" key="2">
    <source>
        <dbReference type="Proteomes" id="UP000054018"/>
    </source>
</evidence>
<organism evidence="1 2">
    <name type="scientific">Pisolithus microcarpus 441</name>
    <dbReference type="NCBI Taxonomy" id="765257"/>
    <lineage>
        <taxon>Eukaryota</taxon>
        <taxon>Fungi</taxon>
        <taxon>Dikarya</taxon>
        <taxon>Basidiomycota</taxon>
        <taxon>Agaricomycotina</taxon>
        <taxon>Agaricomycetes</taxon>
        <taxon>Agaricomycetidae</taxon>
        <taxon>Boletales</taxon>
        <taxon>Sclerodermatineae</taxon>
        <taxon>Pisolithaceae</taxon>
        <taxon>Pisolithus</taxon>
    </lineage>
</organism>
<dbReference type="HOGENOM" id="CLU_1865920_0_0_1"/>
<dbReference type="OrthoDB" id="10254721at2759"/>
<evidence type="ECO:0000313" key="1">
    <source>
        <dbReference type="EMBL" id="KIK11788.1"/>
    </source>
</evidence>
<sequence>MAKIPRGLYACRALLDALAPLIGAEIALGNKAVQRGWANNVGDETVSEWHAAGIREVGSTMNQIIESTCASEYGMPLLDMAENHRLDFHGTFRKLAFFRPNMLLGDDDSGATVLEGLNAELLLGEQRHRDKVRYHLT</sequence>
<name>A0A0C9YV55_9AGAM</name>
<proteinExistence type="predicted"/>
<accession>A0A0C9YV55</accession>